<protein>
    <submittedName>
        <fullName evidence="1">Uncharacterized protein</fullName>
    </submittedName>
</protein>
<dbReference type="RefSeq" id="WP_344680324.1">
    <property type="nucleotide sequence ID" value="NZ_BAAAUX010000014.1"/>
</dbReference>
<gene>
    <name evidence="1" type="ORF">GCM10010470_30500</name>
</gene>
<organism evidence="1 2">
    <name type="scientific">Saccharopolyspora taberi</name>
    <dbReference type="NCBI Taxonomy" id="60895"/>
    <lineage>
        <taxon>Bacteria</taxon>
        <taxon>Bacillati</taxon>
        <taxon>Actinomycetota</taxon>
        <taxon>Actinomycetes</taxon>
        <taxon>Pseudonocardiales</taxon>
        <taxon>Pseudonocardiaceae</taxon>
        <taxon>Saccharopolyspora</taxon>
    </lineage>
</organism>
<reference evidence="1 2" key="1">
    <citation type="journal article" date="2019" name="Int. J. Syst. Evol. Microbiol.">
        <title>The Global Catalogue of Microorganisms (GCM) 10K type strain sequencing project: providing services to taxonomists for standard genome sequencing and annotation.</title>
        <authorList>
            <consortium name="The Broad Institute Genomics Platform"/>
            <consortium name="The Broad Institute Genome Sequencing Center for Infectious Disease"/>
            <person name="Wu L."/>
            <person name="Ma J."/>
        </authorList>
    </citation>
    <scope>NUCLEOTIDE SEQUENCE [LARGE SCALE GENOMIC DNA]</scope>
    <source>
        <strain evidence="1 2">JCM 9383</strain>
    </source>
</reference>
<name>A0ABN3VDW3_9PSEU</name>
<evidence type="ECO:0000313" key="1">
    <source>
        <dbReference type="EMBL" id="GAA2793533.1"/>
    </source>
</evidence>
<proteinExistence type="predicted"/>
<comment type="caution">
    <text evidence="1">The sequence shown here is derived from an EMBL/GenBank/DDBJ whole genome shotgun (WGS) entry which is preliminary data.</text>
</comment>
<sequence length="177" mass="19268">MGSPEQRAAATRSRRVRDVVRDVVEQVADEELPVVDGLSRFDDDTVVRRLGRRDRQRDPLGFGLGELAVMVTPVVWLVLDQVVKQVTETAVDSAATGTKNALRKLFGRKRGAAPEVPELTPEQLGEVRQRVLDAALHRGLPQEQAEEVADAVVARLAIAAPSDDTDDDTDGQEKAPA</sequence>
<dbReference type="EMBL" id="BAAAUX010000014">
    <property type="protein sequence ID" value="GAA2793533.1"/>
    <property type="molecule type" value="Genomic_DNA"/>
</dbReference>
<keyword evidence="2" id="KW-1185">Reference proteome</keyword>
<accession>A0ABN3VDW3</accession>
<dbReference type="Proteomes" id="UP001500979">
    <property type="component" value="Unassembled WGS sequence"/>
</dbReference>
<evidence type="ECO:0000313" key="2">
    <source>
        <dbReference type="Proteomes" id="UP001500979"/>
    </source>
</evidence>